<evidence type="ECO:0000313" key="1">
    <source>
        <dbReference type="EMBL" id="SNS08722.1"/>
    </source>
</evidence>
<name>A0A239BM72_9BACT</name>
<keyword evidence="2" id="KW-1185">Reference proteome</keyword>
<evidence type="ECO:0000313" key="2">
    <source>
        <dbReference type="Proteomes" id="UP000198432"/>
    </source>
</evidence>
<evidence type="ECO:0008006" key="3">
    <source>
        <dbReference type="Google" id="ProtNLM"/>
    </source>
</evidence>
<accession>A0A239BM72</accession>
<sequence length="281" mass="32618">MGDNFNEFDFYIFSNHNNSVPASASIQNKKRKILIYISDEAAHSPAFLSEKYFAIFKSYIGSKYSKHNSNIFPFPLGYVNCFKANSEIKLEDRQYDVFFSGNLNYSRWRFYKECSYLSLVPDFLYYRLMLRPTWRKQLVKLVGTDFTSTSKRWYVKFNKGFKTGLDIETYSSILSRSKIVLSPKGFESTETFRLTEALSCGCIVVSEGLPNVPFYQKSPIIQVENWREGLAVAKALLKQPARLVQLQQESIKWWNDNLSDSGVSRYIVMSIKQLSEKNKLV</sequence>
<reference evidence="2" key="1">
    <citation type="submission" date="2017-06" db="EMBL/GenBank/DDBJ databases">
        <authorList>
            <person name="Varghese N."/>
            <person name="Submissions S."/>
        </authorList>
    </citation>
    <scope>NUCLEOTIDE SEQUENCE [LARGE SCALE GENOMIC DNA]</scope>
    <source>
        <strain evidence="2">NKM1</strain>
    </source>
</reference>
<dbReference type="Proteomes" id="UP000198432">
    <property type="component" value="Unassembled WGS sequence"/>
</dbReference>
<dbReference type="AlphaFoldDB" id="A0A239BM72"/>
<proteinExistence type="predicted"/>
<gene>
    <name evidence="1" type="ORF">SAMN06296052_10219</name>
</gene>
<dbReference type="EMBL" id="FZOQ01000002">
    <property type="protein sequence ID" value="SNS08722.1"/>
    <property type="molecule type" value="Genomic_DNA"/>
</dbReference>
<organism evidence="1 2">
    <name type="scientific">Pontibacter ummariensis</name>
    <dbReference type="NCBI Taxonomy" id="1610492"/>
    <lineage>
        <taxon>Bacteria</taxon>
        <taxon>Pseudomonadati</taxon>
        <taxon>Bacteroidota</taxon>
        <taxon>Cytophagia</taxon>
        <taxon>Cytophagales</taxon>
        <taxon>Hymenobacteraceae</taxon>
        <taxon>Pontibacter</taxon>
    </lineage>
</organism>
<protein>
    <recommendedName>
        <fullName evidence="3">Exostosin family protein</fullName>
    </recommendedName>
</protein>